<keyword evidence="1" id="KW-0812">Transmembrane</keyword>
<comment type="caution">
    <text evidence="3">The sequence shown here is derived from an EMBL/GenBank/DDBJ whole genome shotgun (WGS) entry which is preliminary data.</text>
</comment>
<evidence type="ECO:0000259" key="2">
    <source>
        <dbReference type="Pfam" id="PF26566"/>
    </source>
</evidence>
<evidence type="ECO:0000313" key="3">
    <source>
        <dbReference type="EMBL" id="EPR69223.1"/>
    </source>
</evidence>
<dbReference type="EMBL" id="ATNM01000071">
    <property type="protein sequence ID" value="EPR69223.1"/>
    <property type="molecule type" value="Genomic_DNA"/>
</dbReference>
<evidence type="ECO:0000313" key="4">
    <source>
        <dbReference type="Proteomes" id="UP000014974"/>
    </source>
</evidence>
<dbReference type="AlphaFoldDB" id="S7WZB8"/>
<accession>S7WZB8</accession>
<dbReference type="Proteomes" id="UP000014974">
    <property type="component" value="Unassembled WGS sequence"/>
</dbReference>
<name>S7WZB8_9BACT</name>
<feature type="transmembrane region" description="Helical" evidence="1">
    <location>
        <begin position="52"/>
        <end position="74"/>
    </location>
</feature>
<sequence length="237" mass="28064">MEKTYQISKENILKSLKYLRQHFYFLPAGMLLVIPFAHYIKDKSWEFSYTYGPPIAVAAFIAFEIVPTLIFHLIHWTKSQGLKVFIDTTNRVITFQVSAGNCYKFGFDDLTVIEYLTLYQQNKKRLSTSWSNYSYLQITTTDNKEFQISSLILTKDQFPIEPFETKYSFWPSITTIYKDNQPEIERAQQLQAEQVNILKVKFSNLTMDELKSRLERQKDYDELLIMAMEELLKEKSY</sequence>
<evidence type="ECO:0000256" key="1">
    <source>
        <dbReference type="SAM" id="Phobius"/>
    </source>
</evidence>
<organism evidence="3 4">
    <name type="scientific">Cyclobacterium qasimii M12-11B</name>
    <dbReference type="NCBI Taxonomy" id="641524"/>
    <lineage>
        <taxon>Bacteria</taxon>
        <taxon>Pseudomonadati</taxon>
        <taxon>Bacteroidota</taxon>
        <taxon>Cytophagia</taxon>
        <taxon>Cytophagales</taxon>
        <taxon>Cyclobacteriaceae</taxon>
        <taxon>Cyclobacterium</taxon>
    </lineage>
</organism>
<keyword evidence="1" id="KW-0472">Membrane</keyword>
<feature type="transmembrane region" description="Helical" evidence="1">
    <location>
        <begin position="21"/>
        <end position="40"/>
    </location>
</feature>
<gene>
    <name evidence="3" type="ORF">ADICYQ_1723</name>
</gene>
<reference evidence="3 4" key="1">
    <citation type="journal article" date="2013" name="Genome Announc.">
        <title>Draft Genome Sequence of Cyclobacterium qasimii Strain M12-11BT, Isolated from Arctic Marine Sediment.</title>
        <authorList>
            <person name="Shivaji S."/>
            <person name="Ara S."/>
            <person name="Singh A."/>
            <person name="Kumar Pinnaka A."/>
        </authorList>
    </citation>
    <scope>NUCLEOTIDE SEQUENCE [LARGE SCALE GENOMIC DNA]</scope>
    <source>
        <strain evidence="3 4">M12-11B</strain>
    </source>
</reference>
<dbReference type="eggNOG" id="ENOG50348N5">
    <property type="taxonomic scope" value="Bacteria"/>
</dbReference>
<dbReference type="STRING" id="641524.ADICYQ_1723"/>
<dbReference type="RefSeq" id="WP_020890572.1">
    <property type="nucleotide sequence ID" value="NZ_ATNM01000071.1"/>
</dbReference>
<dbReference type="Pfam" id="PF26566">
    <property type="entry name" value="PH_40"/>
    <property type="match status" value="1"/>
</dbReference>
<feature type="domain" description="PH" evidence="2">
    <location>
        <begin position="5"/>
        <end position="158"/>
    </location>
</feature>
<dbReference type="InterPro" id="IPR058916">
    <property type="entry name" value="PH_40"/>
</dbReference>
<protein>
    <recommendedName>
        <fullName evidence="2">PH domain-containing protein</fullName>
    </recommendedName>
</protein>
<dbReference type="OrthoDB" id="980650at2"/>
<keyword evidence="1" id="KW-1133">Transmembrane helix</keyword>
<proteinExistence type="predicted"/>